<keyword evidence="9 14" id="KW-0274">FAD</keyword>
<evidence type="ECO:0000256" key="5">
    <source>
        <dbReference type="ARBA" id="ARBA00022679"/>
    </source>
</evidence>
<comment type="caution">
    <text evidence="17">The sequence shown here is derived from an EMBL/GenBank/DDBJ whole genome shotgun (WGS) entry which is preliminary data.</text>
</comment>
<dbReference type="InterPro" id="IPR015864">
    <property type="entry name" value="FAD_synthase"/>
</dbReference>
<keyword evidence="18" id="KW-1185">Reference proteome</keyword>
<comment type="pathway">
    <text evidence="2 14">Cofactor biosynthesis; FMN biosynthesis; FMN from riboflavin (ATP route): step 1/1.</text>
</comment>
<evidence type="ECO:0000256" key="4">
    <source>
        <dbReference type="ARBA" id="ARBA00022643"/>
    </source>
</evidence>
<feature type="region of interest" description="Disordered" evidence="15">
    <location>
        <begin position="312"/>
        <end position="331"/>
    </location>
</feature>
<evidence type="ECO:0000256" key="15">
    <source>
        <dbReference type="SAM" id="MobiDB-lite"/>
    </source>
</evidence>
<name>A0ABV6C2C0_9ACTN</name>
<comment type="pathway">
    <text evidence="1 14">Cofactor biosynthesis; FAD biosynthesis; FAD from FMN: step 1/1.</text>
</comment>
<keyword evidence="4 14" id="KW-0288">FMN</keyword>
<protein>
    <recommendedName>
        <fullName evidence="14">Riboflavin biosynthesis protein</fullName>
    </recommendedName>
    <domain>
        <recommendedName>
            <fullName evidence="14">Riboflavin kinase</fullName>
            <ecNumber evidence="14">2.7.1.26</ecNumber>
        </recommendedName>
        <alternativeName>
            <fullName evidence="14">Flavokinase</fullName>
        </alternativeName>
    </domain>
    <domain>
        <recommendedName>
            <fullName evidence="14">FMN adenylyltransferase</fullName>
            <ecNumber evidence="14">2.7.7.2</ecNumber>
        </recommendedName>
        <alternativeName>
            <fullName evidence="14">FAD pyrophosphorylase</fullName>
        </alternativeName>
        <alternativeName>
            <fullName evidence="14">FAD synthase</fullName>
        </alternativeName>
    </domain>
</protein>
<accession>A0ABV6C2C0</accession>
<evidence type="ECO:0000256" key="1">
    <source>
        <dbReference type="ARBA" id="ARBA00004726"/>
    </source>
</evidence>
<dbReference type="GO" id="GO:0008531">
    <property type="term" value="F:riboflavin kinase activity"/>
    <property type="evidence" value="ECO:0007669"/>
    <property type="project" value="UniProtKB-EC"/>
</dbReference>
<evidence type="ECO:0000313" key="17">
    <source>
        <dbReference type="EMBL" id="MFC0081835.1"/>
    </source>
</evidence>
<dbReference type="Gene3D" id="2.40.30.30">
    <property type="entry name" value="Riboflavin kinase-like"/>
    <property type="match status" value="1"/>
</dbReference>
<dbReference type="InterPro" id="IPR023468">
    <property type="entry name" value="Riboflavin_kinase"/>
</dbReference>
<dbReference type="SUPFAM" id="SSF52374">
    <property type="entry name" value="Nucleotidylyl transferase"/>
    <property type="match status" value="1"/>
</dbReference>
<dbReference type="InterPro" id="IPR002606">
    <property type="entry name" value="Riboflavin_kinase_bac"/>
</dbReference>
<dbReference type="EC" id="2.7.1.26" evidence="14"/>
<dbReference type="Pfam" id="PF01687">
    <property type="entry name" value="Flavokinase"/>
    <property type="match status" value="1"/>
</dbReference>
<dbReference type="NCBIfam" id="TIGR00083">
    <property type="entry name" value="ribF"/>
    <property type="match status" value="1"/>
</dbReference>
<dbReference type="InterPro" id="IPR015865">
    <property type="entry name" value="Riboflavin_kinase_bac/euk"/>
</dbReference>
<dbReference type="NCBIfam" id="TIGR00125">
    <property type="entry name" value="cyt_tran_rel"/>
    <property type="match status" value="1"/>
</dbReference>
<keyword evidence="5 14" id="KW-0808">Transferase</keyword>
<dbReference type="GO" id="GO:0003919">
    <property type="term" value="F:FMN adenylyltransferase activity"/>
    <property type="evidence" value="ECO:0007669"/>
    <property type="project" value="UniProtKB-EC"/>
</dbReference>
<dbReference type="CDD" id="cd02064">
    <property type="entry name" value="FAD_synthetase_N"/>
    <property type="match status" value="1"/>
</dbReference>
<keyword evidence="3 14" id="KW-0285">Flavoprotein</keyword>
<sequence>MEVLRGLEGAAGLSGSVVTVGTYDGVHLGHRALIGEARRRASEAGLASVVLTFDRHPAAVLRPDRVPPLLTDLDDKLALLATTGVDLVVVLTFDEQRANESAEEFVSEVLVRGLRARQVVVGENFRFGHGRKGDVALLRELGAVEGFEVVGWPLATDPSGQPVSSTRVRALVHEGRVAEAAALLGRYHRLAGPVVPGDRRGGQALGMPTANLLPPAGLAVPADGVYACWADLPEGAGCFPAVVSVGDRPTFYGPGATRLLEAHLLGFAGDLYGQRLGLRFVERHRPQERFADTAALRQAMVEDARWAAGRLAEDAPPDPLVGSPPGATAGP</sequence>
<dbReference type="PIRSF" id="PIRSF004491">
    <property type="entry name" value="FAD_Synth"/>
    <property type="match status" value="1"/>
</dbReference>
<dbReference type="SMART" id="SM00904">
    <property type="entry name" value="Flavokinase"/>
    <property type="match status" value="1"/>
</dbReference>
<dbReference type="NCBIfam" id="NF004160">
    <property type="entry name" value="PRK05627.1-3"/>
    <property type="match status" value="1"/>
</dbReference>
<dbReference type="PANTHER" id="PTHR22749">
    <property type="entry name" value="RIBOFLAVIN KINASE/FMN ADENYLYLTRANSFERASE"/>
    <property type="match status" value="1"/>
</dbReference>
<reference evidence="17 18" key="1">
    <citation type="submission" date="2024-09" db="EMBL/GenBank/DDBJ databases">
        <authorList>
            <person name="Sun Q."/>
            <person name="Mori K."/>
        </authorList>
    </citation>
    <scope>NUCLEOTIDE SEQUENCE [LARGE SCALE GENOMIC DNA]</scope>
    <source>
        <strain evidence="17 18">JCM 15389</strain>
    </source>
</reference>
<evidence type="ECO:0000256" key="2">
    <source>
        <dbReference type="ARBA" id="ARBA00005201"/>
    </source>
</evidence>
<dbReference type="InterPro" id="IPR004821">
    <property type="entry name" value="Cyt_trans-like"/>
</dbReference>
<organism evidence="17 18">
    <name type="scientific">Aciditerrimonas ferrireducens</name>
    <dbReference type="NCBI Taxonomy" id="667306"/>
    <lineage>
        <taxon>Bacteria</taxon>
        <taxon>Bacillati</taxon>
        <taxon>Actinomycetota</taxon>
        <taxon>Acidimicrobiia</taxon>
        <taxon>Acidimicrobiales</taxon>
        <taxon>Acidimicrobiaceae</taxon>
        <taxon>Aciditerrimonas</taxon>
    </lineage>
</organism>
<dbReference type="RefSeq" id="WP_377789137.1">
    <property type="nucleotide sequence ID" value="NZ_JBHLYQ010000051.1"/>
</dbReference>
<keyword evidence="6 14" id="KW-0548">Nucleotidyltransferase</keyword>
<comment type="catalytic activity">
    <reaction evidence="12 14">
        <text>riboflavin + ATP = FMN + ADP + H(+)</text>
        <dbReference type="Rhea" id="RHEA:14357"/>
        <dbReference type="ChEBI" id="CHEBI:15378"/>
        <dbReference type="ChEBI" id="CHEBI:30616"/>
        <dbReference type="ChEBI" id="CHEBI:57986"/>
        <dbReference type="ChEBI" id="CHEBI:58210"/>
        <dbReference type="ChEBI" id="CHEBI:456216"/>
        <dbReference type="EC" id="2.7.1.26"/>
    </reaction>
</comment>
<dbReference type="PANTHER" id="PTHR22749:SF6">
    <property type="entry name" value="RIBOFLAVIN KINASE"/>
    <property type="match status" value="1"/>
</dbReference>
<dbReference type="InterPro" id="IPR014729">
    <property type="entry name" value="Rossmann-like_a/b/a_fold"/>
</dbReference>
<keyword evidence="8 14" id="KW-0418">Kinase</keyword>
<evidence type="ECO:0000259" key="16">
    <source>
        <dbReference type="SMART" id="SM00904"/>
    </source>
</evidence>
<evidence type="ECO:0000256" key="6">
    <source>
        <dbReference type="ARBA" id="ARBA00022695"/>
    </source>
</evidence>
<proteinExistence type="inferred from homology"/>
<evidence type="ECO:0000256" key="8">
    <source>
        <dbReference type="ARBA" id="ARBA00022777"/>
    </source>
</evidence>
<dbReference type="EC" id="2.7.7.2" evidence="14"/>
<dbReference type="SUPFAM" id="SSF82114">
    <property type="entry name" value="Riboflavin kinase-like"/>
    <property type="match status" value="1"/>
</dbReference>
<feature type="domain" description="Riboflavin kinase" evidence="16">
    <location>
        <begin position="183"/>
        <end position="312"/>
    </location>
</feature>
<gene>
    <name evidence="17" type="ORF">ACFFRE_06705</name>
</gene>
<comment type="similarity">
    <text evidence="14">Belongs to the ribF family.</text>
</comment>
<evidence type="ECO:0000256" key="12">
    <source>
        <dbReference type="ARBA" id="ARBA00047880"/>
    </source>
</evidence>
<dbReference type="Pfam" id="PF06574">
    <property type="entry name" value="FAD_syn"/>
    <property type="match status" value="1"/>
</dbReference>
<keyword evidence="11" id="KW-0511">Multifunctional enzyme</keyword>
<keyword evidence="10 14" id="KW-0067">ATP-binding</keyword>
<dbReference type="Gene3D" id="3.40.50.620">
    <property type="entry name" value="HUPs"/>
    <property type="match status" value="1"/>
</dbReference>
<evidence type="ECO:0000256" key="10">
    <source>
        <dbReference type="ARBA" id="ARBA00022840"/>
    </source>
</evidence>
<evidence type="ECO:0000256" key="3">
    <source>
        <dbReference type="ARBA" id="ARBA00022630"/>
    </source>
</evidence>
<evidence type="ECO:0000256" key="13">
    <source>
        <dbReference type="ARBA" id="ARBA00049494"/>
    </source>
</evidence>
<evidence type="ECO:0000256" key="7">
    <source>
        <dbReference type="ARBA" id="ARBA00022741"/>
    </source>
</evidence>
<evidence type="ECO:0000256" key="14">
    <source>
        <dbReference type="PIRNR" id="PIRNR004491"/>
    </source>
</evidence>
<comment type="catalytic activity">
    <reaction evidence="13 14">
        <text>FMN + ATP + H(+) = FAD + diphosphate</text>
        <dbReference type="Rhea" id="RHEA:17237"/>
        <dbReference type="ChEBI" id="CHEBI:15378"/>
        <dbReference type="ChEBI" id="CHEBI:30616"/>
        <dbReference type="ChEBI" id="CHEBI:33019"/>
        <dbReference type="ChEBI" id="CHEBI:57692"/>
        <dbReference type="ChEBI" id="CHEBI:58210"/>
        <dbReference type="EC" id="2.7.7.2"/>
    </reaction>
</comment>
<evidence type="ECO:0000256" key="11">
    <source>
        <dbReference type="ARBA" id="ARBA00023268"/>
    </source>
</evidence>
<dbReference type="EMBL" id="JBHLYQ010000051">
    <property type="protein sequence ID" value="MFC0081835.1"/>
    <property type="molecule type" value="Genomic_DNA"/>
</dbReference>
<dbReference type="Proteomes" id="UP001589788">
    <property type="component" value="Unassembled WGS sequence"/>
</dbReference>
<evidence type="ECO:0000313" key="18">
    <source>
        <dbReference type="Proteomes" id="UP001589788"/>
    </source>
</evidence>
<keyword evidence="7 14" id="KW-0547">Nucleotide-binding</keyword>
<evidence type="ECO:0000256" key="9">
    <source>
        <dbReference type="ARBA" id="ARBA00022827"/>
    </source>
</evidence>
<dbReference type="InterPro" id="IPR023465">
    <property type="entry name" value="Riboflavin_kinase_dom_sf"/>
</dbReference>